<dbReference type="GO" id="GO:0005737">
    <property type="term" value="C:cytoplasm"/>
    <property type="evidence" value="ECO:0007669"/>
    <property type="project" value="UniProtKB-SubCell"/>
</dbReference>
<evidence type="ECO:0000256" key="12">
    <source>
        <dbReference type="ARBA" id="ARBA00048366"/>
    </source>
</evidence>
<evidence type="ECO:0000256" key="9">
    <source>
        <dbReference type="ARBA" id="ARBA00022741"/>
    </source>
</evidence>
<evidence type="ECO:0000256" key="2">
    <source>
        <dbReference type="ARBA" id="ARBA00007663"/>
    </source>
</evidence>
<comment type="function">
    <text evidence="13">Required for the formation of a threonylcarbamoyl group on adenosine at position 37 (t(6)A37) in tRNAs that read codons beginning with adenine.</text>
</comment>
<dbReference type="PANTHER" id="PTHR17490:SF16">
    <property type="entry name" value="THREONYLCARBAMOYL-AMP SYNTHASE"/>
    <property type="match status" value="1"/>
</dbReference>
<dbReference type="GO" id="GO:0008033">
    <property type="term" value="P:tRNA processing"/>
    <property type="evidence" value="ECO:0007669"/>
    <property type="project" value="UniProtKB-KW"/>
</dbReference>
<dbReference type="GO" id="GO:0005524">
    <property type="term" value="F:ATP binding"/>
    <property type="evidence" value="ECO:0007669"/>
    <property type="project" value="UniProtKB-UniRule"/>
</dbReference>
<dbReference type="InterPro" id="IPR017945">
    <property type="entry name" value="DHBP_synth_RibB-like_a/b_dom"/>
</dbReference>
<feature type="binding site" evidence="14">
    <location>
        <position position="148"/>
    </location>
    <ligand>
        <name>ATP</name>
        <dbReference type="ChEBI" id="CHEBI:30616"/>
    </ligand>
</feature>
<keyword evidence="7 13" id="KW-0819">tRNA processing</keyword>
<dbReference type="FunFam" id="3.90.870.10:FF:000009">
    <property type="entry name" value="Threonylcarbamoyl-AMP synthase, putative"/>
    <property type="match status" value="1"/>
</dbReference>
<evidence type="ECO:0000256" key="1">
    <source>
        <dbReference type="ARBA" id="ARBA00004496"/>
    </source>
</evidence>
<organism evidence="16 17">
    <name type="scientific">Candidatus Bipolaricaulis anaerobius</name>
    <dbReference type="NCBI Taxonomy" id="2026885"/>
    <lineage>
        <taxon>Bacteria</taxon>
        <taxon>Candidatus Bipolaricaulota</taxon>
        <taxon>Candidatus Bipolaricaulia</taxon>
        <taxon>Candidatus Bipolaricaulales</taxon>
        <taxon>Candidatus Bipolaricaulaceae</taxon>
        <taxon>Candidatus Bipolaricaulis</taxon>
    </lineage>
</organism>
<keyword evidence="8 13" id="KW-0548">Nucleotidyltransferase</keyword>
<dbReference type="PIRSF" id="PIRSF004930">
    <property type="entry name" value="Tln_factor_SUA5"/>
    <property type="match status" value="1"/>
</dbReference>
<evidence type="ECO:0000256" key="11">
    <source>
        <dbReference type="ARBA" id="ARBA00029774"/>
    </source>
</evidence>
<feature type="binding site" evidence="14">
    <location>
        <position position="55"/>
    </location>
    <ligand>
        <name>ATP</name>
        <dbReference type="ChEBI" id="CHEBI:30616"/>
    </ligand>
</feature>
<dbReference type="PROSITE" id="PS51163">
    <property type="entry name" value="YRDC"/>
    <property type="match status" value="1"/>
</dbReference>
<dbReference type="EMBL" id="LS483254">
    <property type="protein sequence ID" value="SQD92228.1"/>
    <property type="molecule type" value="Genomic_DNA"/>
</dbReference>
<feature type="binding site" evidence="14">
    <location>
        <position position="114"/>
    </location>
    <ligand>
        <name>ATP</name>
        <dbReference type="ChEBI" id="CHEBI:30616"/>
    </ligand>
</feature>
<dbReference type="GO" id="GO:0006450">
    <property type="term" value="P:regulation of translational fidelity"/>
    <property type="evidence" value="ECO:0007669"/>
    <property type="project" value="TreeGrafter"/>
</dbReference>
<dbReference type="InterPro" id="IPR005145">
    <property type="entry name" value="Sua5_C"/>
</dbReference>
<evidence type="ECO:0000256" key="13">
    <source>
        <dbReference type="PIRNR" id="PIRNR004930"/>
    </source>
</evidence>
<proteinExistence type="inferred from homology"/>
<dbReference type="InterPro" id="IPR010923">
    <property type="entry name" value="T(6)A37_SUA5"/>
</dbReference>
<feature type="binding site" evidence="14">
    <location>
        <position position="64"/>
    </location>
    <ligand>
        <name>L-threonine</name>
        <dbReference type="ChEBI" id="CHEBI:57926"/>
    </ligand>
</feature>
<feature type="binding site" evidence="14">
    <location>
        <position position="138"/>
    </location>
    <ligand>
        <name>L-threonine</name>
        <dbReference type="ChEBI" id="CHEBI:57926"/>
    </ligand>
</feature>
<evidence type="ECO:0000259" key="15">
    <source>
        <dbReference type="PROSITE" id="PS51163"/>
    </source>
</evidence>
<dbReference type="GO" id="GO:0061710">
    <property type="term" value="F:L-threonylcarbamoyladenylate synthase"/>
    <property type="evidence" value="ECO:0007669"/>
    <property type="project" value="UniProtKB-EC"/>
</dbReference>
<feature type="binding site" evidence="14">
    <location>
        <position position="118"/>
    </location>
    <ligand>
        <name>ATP</name>
        <dbReference type="ChEBI" id="CHEBI:30616"/>
    </ligand>
</feature>
<dbReference type="GO" id="GO:0000049">
    <property type="term" value="F:tRNA binding"/>
    <property type="evidence" value="ECO:0007669"/>
    <property type="project" value="TreeGrafter"/>
</dbReference>
<dbReference type="Gene3D" id="3.90.870.10">
    <property type="entry name" value="DHBP synthase"/>
    <property type="match status" value="1"/>
</dbReference>
<gene>
    <name evidence="16" type="primary">sua</name>
    <name evidence="16" type="ORF">BARAN1_0203</name>
</gene>
<dbReference type="InterPro" id="IPR006070">
    <property type="entry name" value="Sua5-like_dom"/>
</dbReference>
<dbReference type="GO" id="GO:0003725">
    <property type="term" value="F:double-stranded RNA binding"/>
    <property type="evidence" value="ECO:0007669"/>
    <property type="project" value="UniProtKB-UniRule"/>
</dbReference>
<dbReference type="Pfam" id="PF03481">
    <property type="entry name" value="Sua5_C"/>
    <property type="match status" value="1"/>
</dbReference>
<dbReference type="InterPro" id="IPR050156">
    <property type="entry name" value="TC-AMP_synthase_SUA5"/>
</dbReference>
<evidence type="ECO:0000256" key="5">
    <source>
        <dbReference type="ARBA" id="ARBA00022490"/>
    </source>
</evidence>
<evidence type="ECO:0000256" key="7">
    <source>
        <dbReference type="ARBA" id="ARBA00022694"/>
    </source>
</evidence>
<dbReference type="PANTHER" id="PTHR17490">
    <property type="entry name" value="SUA5"/>
    <property type="match status" value="1"/>
</dbReference>
<keyword evidence="9 13" id="KW-0547">Nucleotide-binding</keyword>
<evidence type="ECO:0000256" key="8">
    <source>
        <dbReference type="ARBA" id="ARBA00022695"/>
    </source>
</evidence>
<dbReference type="NCBIfam" id="TIGR00057">
    <property type="entry name" value="L-threonylcarbamoyladenylate synthase"/>
    <property type="match status" value="1"/>
</dbReference>
<dbReference type="SUPFAM" id="SSF55821">
    <property type="entry name" value="YrdC/RibB"/>
    <property type="match status" value="1"/>
</dbReference>
<keyword evidence="17" id="KW-1185">Reference proteome</keyword>
<evidence type="ECO:0000313" key="17">
    <source>
        <dbReference type="Proteomes" id="UP000249818"/>
    </source>
</evidence>
<feature type="binding site" evidence="14">
    <location>
        <position position="178"/>
    </location>
    <ligand>
        <name>L-threonine</name>
        <dbReference type="ChEBI" id="CHEBI:57926"/>
    </ligand>
</feature>
<dbReference type="AlphaFoldDB" id="A0A2X3KUD8"/>
<dbReference type="OrthoDB" id="9814580at2"/>
<evidence type="ECO:0000256" key="14">
    <source>
        <dbReference type="PIRSR" id="PIRSR004930-1"/>
    </source>
</evidence>
<feature type="binding site" evidence="14">
    <location>
        <position position="32"/>
    </location>
    <ligand>
        <name>L-threonine</name>
        <dbReference type="ChEBI" id="CHEBI:57926"/>
    </ligand>
</feature>
<dbReference type="Proteomes" id="UP000249818">
    <property type="component" value="Chromosome BARAN1"/>
</dbReference>
<dbReference type="KEGG" id="bana:BARAN1_0203"/>
<comment type="catalytic activity">
    <reaction evidence="12 13">
        <text>L-threonine + hydrogencarbonate + ATP = L-threonylcarbamoyladenylate + diphosphate + H2O</text>
        <dbReference type="Rhea" id="RHEA:36407"/>
        <dbReference type="ChEBI" id="CHEBI:15377"/>
        <dbReference type="ChEBI" id="CHEBI:17544"/>
        <dbReference type="ChEBI" id="CHEBI:30616"/>
        <dbReference type="ChEBI" id="CHEBI:33019"/>
        <dbReference type="ChEBI" id="CHEBI:57926"/>
        <dbReference type="ChEBI" id="CHEBI:73682"/>
        <dbReference type="EC" id="2.7.7.87"/>
    </reaction>
</comment>
<keyword evidence="6 13" id="KW-0808">Transferase</keyword>
<evidence type="ECO:0000256" key="6">
    <source>
        <dbReference type="ARBA" id="ARBA00022679"/>
    </source>
</evidence>
<keyword evidence="5 13" id="KW-0963">Cytoplasm</keyword>
<comment type="similarity">
    <text evidence="2 13">Belongs to the SUA5 family.</text>
</comment>
<feature type="binding site" evidence="14">
    <location>
        <position position="192"/>
    </location>
    <ligand>
        <name>ATP</name>
        <dbReference type="ChEBI" id="CHEBI:30616"/>
    </ligand>
</feature>
<evidence type="ECO:0000313" key="16">
    <source>
        <dbReference type="EMBL" id="SQD92228.1"/>
    </source>
</evidence>
<keyword evidence="10 13" id="KW-0067">ATP-binding</keyword>
<feature type="binding site" evidence="14">
    <location>
        <position position="227"/>
    </location>
    <ligand>
        <name>ATP</name>
        <dbReference type="ChEBI" id="CHEBI:30616"/>
    </ligand>
</feature>
<feature type="binding site" evidence="14">
    <location>
        <position position="140"/>
    </location>
    <ligand>
        <name>ATP</name>
        <dbReference type="ChEBI" id="CHEBI:30616"/>
    </ligand>
</feature>
<name>A0A2X3KUD8_9BACT</name>
<comment type="subcellular location">
    <subcellularLocation>
        <location evidence="1 13">Cytoplasm</location>
    </subcellularLocation>
</comment>
<reference evidence="17" key="1">
    <citation type="submission" date="2018-05" db="EMBL/GenBank/DDBJ databases">
        <authorList>
            <person name="Hao L."/>
        </authorList>
    </citation>
    <scope>NUCLEOTIDE SEQUENCE [LARGE SCALE GENOMIC DNA]</scope>
</reference>
<evidence type="ECO:0000256" key="4">
    <source>
        <dbReference type="ARBA" id="ARBA00015492"/>
    </source>
</evidence>
<dbReference type="Pfam" id="PF01300">
    <property type="entry name" value="Sua5_yciO_yrdC"/>
    <property type="match status" value="1"/>
</dbReference>
<dbReference type="InterPro" id="IPR038385">
    <property type="entry name" value="Sua5/YwlC_C"/>
</dbReference>
<evidence type="ECO:0000256" key="3">
    <source>
        <dbReference type="ARBA" id="ARBA00012584"/>
    </source>
</evidence>
<dbReference type="EC" id="2.7.7.87" evidence="3 13"/>
<dbReference type="Gene3D" id="3.40.50.11030">
    <property type="entry name" value="Threonylcarbamoyl-AMP synthase, C-terminal domain"/>
    <property type="match status" value="1"/>
</dbReference>
<dbReference type="RefSeq" id="WP_122030476.1">
    <property type="nucleotide sequence ID" value="NZ_LS483254.1"/>
</dbReference>
<protein>
    <recommendedName>
        <fullName evidence="4 13">Threonylcarbamoyl-AMP synthase</fullName>
        <shortName evidence="13">TC-AMP synthase</shortName>
        <ecNumber evidence="3 13">2.7.7.87</ecNumber>
    </recommendedName>
    <alternativeName>
        <fullName evidence="11 13">L-threonylcarbamoyladenylate synthase</fullName>
    </alternativeName>
</protein>
<evidence type="ECO:0000256" key="10">
    <source>
        <dbReference type="ARBA" id="ARBA00022840"/>
    </source>
</evidence>
<feature type="domain" description="YrdC-like" evidence="15">
    <location>
        <begin position="10"/>
        <end position="196"/>
    </location>
</feature>
<accession>A0A2X3KUD8</accession>
<sequence length="337" mass="36016">METQLLAPDEEGIVAAAAVIRRQGIVAFPTETVYGLGADAMVARAVARVFAAKERPRFDPVIVHVASPEDVGTLWTEVPPLARRLMETFWPGPLTLVLPRRRRVPAIVTAGLPTVAVRMPDHPVALALIRAAGRPIAAPSANRFGRLSPTHHDDVLSQLAGQVDAVIAGGPTPVGIESTVVSLAEEVPVVLRPGGTPLEALREVIPELRTAPPLGPSASPGTLPRHYLPATPLFLLDHGPVPERSEQVDRLACGFLAFREEWSGFGRVEVLSPGGDLVEAGARFFSTLHRLDRAGLAAIIAEPIREEGLGVAMMDRLRRAAAGRAYLGEGQVWMARN</sequence>